<dbReference type="PANTHER" id="PTHR43591">
    <property type="entry name" value="METHYLTRANSFERASE"/>
    <property type="match status" value="1"/>
</dbReference>
<dbReference type="GO" id="GO:0008757">
    <property type="term" value="F:S-adenosylmethionine-dependent methyltransferase activity"/>
    <property type="evidence" value="ECO:0007669"/>
    <property type="project" value="InterPro"/>
</dbReference>
<dbReference type="AlphaFoldDB" id="A0A1I0GZR8"/>
<dbReference type="Proteomes" id="UP000199568">
    <property type="component" value="Unassembled WGS sequence"/>
</dbReference>
<sequence length="190" mass="21986">MKSFDRVYRHYDGFMKLFKLYKVEEIMNALELQGNEMVVDIGGGTGYLAKNLSNSCKKIYVLDQSEKMLSLVEENEKVEAVVGDGMATGFEDSSMDVVILSDVLHHVKEQQEILLEISRILKPKGKLLILDFNKNHFKTKILHCFEHVLFGGVFYRTACEVKDLIKEKFDLMKEIDKKYYFIIVGEKNDQ</sequence>
<name>A0A1I0GZR8_9FIRM</name>
<protein>
    <submittedName>
        <fullName evidence="2">Demethylmenaquinone methyltransferase / 2-methoxy-6-polyprenyl-1,4-benzoquinol methylase</fullName>
    </submittedName>
</protein>
<accession>A0A1I0GZR8</accession>
<gene>
    <name evidence="2" type="ORF">SAMN05660297_03413</name>
</gene>
<evidence type="ECO:0000259" key="1">
    <source>
        <dbReference type="Pfam" id="PF08241"/>
    </source>
</evidence>
<dbReference type="STRING" id="426128.SAMN05660297_03413"/>
<dbReference type="CDD" id="cd02440">
    <property type="entry name" value="AdoMet_MTases"/>
    <property type="match status" value="1"/>
</dbReference>
<feature type="domain" description="Methyltransferase type 11" evidence="1">
    <location>
        <begin position="39"/>
        <end position="129"/>
    </location>
</feature>
<dbReference type="RefSeq" id="WP_090446724.1">
    <property type="nucleotide sequence ID" value="NZ_FOHU01000028.1"/>
</dbReference>
<dbReference type="OrthoDB" id="7365827at2"/>
<dbReference type="SUPFAM" id="SSF53335">
    <property type="entry name" value="S-adenosyl-L-methionine-dependent methyltransferases"/>
    <property type="match status" value="1"/>
</dbReference>
<evidence type="ECO:0000313" key="2">
    <source>
        <dbReference type="EMBL" id="SET76018.1"/>
    </source>
</evidence>
<keyword evidence="3" id="KW-1185">Reference proteome</keyword>
<keyword evidence="2" id="KW-0489">Methyltransferase</keyword>
<organism evidence="2 3">
    <name type="scientific">Natronincola peptidivorans</name>
    <dbReference type="NCBI Taxonomy" id="426128"/>
    <lineage>
        <taxon>Bacteria</taxon>
        <taxon>Bacillati</taxon>
        <taxon>Bacillota</taxon>
        <taxon>Clostridia</taxon>
        <taxon>Peptostreptococcales</taxon>
        <taxon>Natronincolaceae</taxon>
        <taxon>Natronincola</taxon>
    </lineage>
</organism>
<reference evidence="2 3" key="1">
    <citation type="submission" date="2016-10" db="EMBL/GenBank/DDBJ databases">
        <authorList>
            <person name="de Groot N.N."/>
        </authorList>
    </citation>
    <scope>NUCLEOTIDE SEQUENCE [LARGE SCALE GENOMIC DNA]</scope>
    <source>
        <strain evidence="2 3">DSM 18979</strain>
    </source>
</reference>
<dbReference type="Gene3D" id="3.40.50.150">
    <property type="entry name" value="Vaccinia Virus protein VP39"/>
    <property type="match status" value="1"/>
</dbReference>
<keyword evidence="2" id="KW-0808">Transferase</keyword>
<dbReference type="Pfam" id="PF08241">
    <property type="entry name" value="Methyltransf_11"/>
    <property type="match status" value="1"/>
</dbReference>
<evidence type="ECO:0000313" key="3">
    <source>
        <dbReference type="Proteomes" id="UP000199568"/>
    </source>
</evidence>
<proteinExistence type="predicted"/>
<dbReference type="InterPro" id="IPR029063">
    <property type="entry name" value="SAM-dependent_MTases_sf"/>
</dbReference>
<dbReference type="InterPro" id="IPR013216">
    <property type="entry name" value="Methyltransf_11"/>
</dbReference>
<dbReference type="GO" id="GO:0032259">
    <property type="term" value="P:methylation"/>
    <property type="evidence" value="ECO:0007669"/>
    <property type="project" value="UniProtKB-KW"/>
</dbReference>
<dbReference type="EMBL" id="FOHU01000028">
    <property type="protein sequence ID" value="SET76018.1"/>
    <property type="molecule type" value="Genomic_DNA"/>
</dbReference>